<reference evidence="2 3" key="1">
    <citation type="submission" date="2006-06" db="EMBL/GenBank/DDBJ databases">
        <title>Complete sequence of Rubrobacter xylanophilus DSM 9941.</title>
        <authorList>
            <consortium name="US DOE Joint Genome Institute"/>
            <person name="Copeland A."/>
            <person name="Lucas S."/>
            <person name="Lapidus A."/>
            <person name="Barry K."/>
            <person name="Detter J.C."/>
            <person name="Glavina del Rio T."/>
            <person name="Hammon N."/>
            <person name="Israni S."/>
            <person name="Dalin E."/>
            <person name="Tice H."/>
            <person name="Pitluck S."/>
            <person name="Munk A.C."/>
            <person name="Brettin T."/>
            <person name="Bruce D."/>
            <person name="Han C."/>
            <person name="Tapia R."/>
            <person name="Gilna P."/>
            <person name="Schmutz J."/>
            <person name="Larimer F."/>
            <person name="Land M."/>
            <person name="Hauser L."/>
            <person name="Kyrpides N."/>
            <person name="Lykidis A."/>
            <person name="da Costa M.S."/>
            <person name="Rainey F.A."/>
            <person name="Empadinhas N."/>
            <person name="Jolivet E."/>
            <person name="Battista J.R."/>
            <person name="Richardson P."/>
        </authorList>
    </citation>
    <scope>NUCLEOTIDE SEQUENCE [LARGE SCALE GENOMIC DNA]</scope>
    <source>
        <strain evidence="3">DSM 9941 / NBRC 16129 / PRD-1</strain>
    </source>
</reference>
<dbReference type="HOGENOM" id="CLU_057821_0_0_11"/>
<dbReference type="AlphaFoldDB" id="Q1AX57"/>
<gene>
    <name evidence="2" type="ordered locus">Rxyl_1055</name>
</gene>
<dbReference type="STRING" id="266117.Rxyl_1055"/>
<dbReference type="Proteomes" id="UP000006637">
    <property type="component" value="Chromosome"/>
</dbReference>
<dbReference type="EMBL" id="CP000386">
    <property type="protein sequence ID" value="ABG04021.1"/>
    <property type="molecule type" value="Genomic_DNA"/>
</dbReference>
<evidence type="ECO:0000313" key="3">
    <source>
        <dbReference type="Proteomes" id="UP000006637"/>
    </source>
</evidence>
<accession>Q1AX57</accession>
<dbReference type="InterPro" id="IPR052537">
    <property type="entry name" value="Extradiol_RC_dioxygenase"/>
</dbReference>
<dbReference type="RefSeq" id="WP_011564039.1">
    <property type="nucleotide sequence ID" value="NC_008148.1"/>
</dbReference>
<sequence>MGGVTGIHHITAIAGDPQRNANFYAGVLGLRLVKKTVNFDDPTTYHLYYGDAAGSPGTIMTFFPWGNLPSGKVGAAQVVTTAFAVPEGSLGRWRERLREAGVAVREPGGEGFDREAILFEDPDGLPLALVGSPAPDAEGGVAGFHHAVLCVRRPERTLRLLAGTLGFARVAEAAGRWRLAAGEGPVGRLVDVVDGAGTQTGRMGVGTVHHIAFRVPDEEAQRSLREEVAALGYNVTPVIDRKYFRSVYFREPGGVLFELATDPPGFAVDEAPEELGRRLQLPPWLEGRREEIERTLPPVLAPSGEPA</sequence>
<protein>
    <submittedName>
        <fullName evidence="2">Glyoxalase/bleomycin resistance protein/dioxygenase</fullName>
    </submittedName>
</protein>
<evidence type="ECO:0000259" key="1">
    <source>
        <dbReference type="PROSITE" id="PS51819"/>
    </source>
</evidence>
<dbReference type="SUPFAM" id="SSF54593">
    <property type="entry name" value="Glyoxalase/Bleomycin resistance protein/Dihydroxybiphenyl dioxygenase"/>
    <property type="match status" value="1"/>
</dbReference>
<dbReference type="InterPro" id="IPR004360">
    <property type="entry name" value="Glyas_Fos-R_dOase_dom"/>
</dbReference>
<keyword evidence="2" id="KW-0223">Dioxygenase</keyword>
<dbReference type="PANTHER" id="PTHR36110:SF2">
    <property type="entry name" value="RING-CLEAVING DIOXYGENASE MHQE-RELATED"/>
    <property type="match status" value="1"/>
</dbReference>
<dbReference type="Gene3D" id="3.10.180.10">
    <property type="entry name" value="2,3-Dihydroxybiphenyl 1,2-Dioxygenase, domain 1"/>
    <property type="match status" value="2"/>
</dbReference>
<dbReference type="KEGG" id="rxy:Rxyl_1055"/>
<dbReference type="InterPro" id="IPR037523">
    <property type="entry name" value="VOC_core"/>
</dbReference>
<dbReference type="InterPro" id="IPR029068">
    <property type="entry name" value="Glyas_Bleomycin-R_OHBP_Dase"/>
</dbReference>
<keyword evidence="2" id="KW-0560">Oxidoreductase</keyword>
<evidence type="ECO:0000313" key="2">
    <source>
        <dbReference type="EMBL" id="ABG04021.1"/>
    </source>
</evidence>
<dbReference type="CDD" id="cd08347">
    <property type="entry name" value="PcpA_C_like"/>
    <property type="match status" value="1"/>
</dbReference>
<dbReference type="PANTHER" id="PTHR36110">
    <property type="entry name" value="RING-CLEAVING DIOXYGENASE MHQE-RELATED"/>
    <property type="match status" value="1"/>
</dbReference>
<dbReference type="PROSITE" id="PS51819">
    <property type="entry name" value="VOC"/>
    <property type="match status" value="2"/>
</dbReference>
<proteinExistence type="predicted"/>
<dbReference type="eggNOG" id="COG0346">
    <property type="taxonomic scope" value="Bacteria"/>
</dbReference>
<dbReference type="OrthoDB" id="5242400at2"/>
<name>Q1AX57_RUBXD</name>
<dbReference type="Pfam" id="PF00903">
    <property type="entry name" value="Glyoxalase"/>
    <property type="match status" value="2"/>
</dbReference>
<dbReference type="PhylomeDB" id="Q1AX57"/>
<keyword evidence="3" id="KW-1185">Reference proteome</keyword>
<dbReference type="GO" id="GO:0051213">
    <property type="term" value="F:dioxygenase activity"/>
    <property type="evidence" value="ECO:0007669"/>
    <property type="project" value="UniProtKB-KW"/>
</dbReference>
<feature type="domain" description="VOC" evidence="1">
    <location>
        <begin position="6"/>
        <end position="132"/>
    </location>
</feature>
<feature type="domain" description="VOC" evidence="1">
    <location>
        <begin position="143"/>
        <end position="262"/>
    </location>
</feature>
<organism evidence="2 3">
    <name type="scientific">Rubrobacter xylanophilus (strain DSM 9941 / JCM 11954 / NBRC 16129 / PRD-1)</name>
    <dbReference type="NCBI Taxonomy" id="266117"/>
    <lineage>
        <taxon>Bacteria</taxon>
        <taxon>Bacillati</taxon>
        <taxon>Actinomycetota</taxon>
        <taxon>Rubrobacteria</taxon>
        <taxon>Rubrobacterales</taxon>
        <taxon>Rubrobacteraceae</taxon>
        <taxon>Rubrobacter</taxon>
    </lineage>
</organism>